<sequence length="107" mass="12387">MDTVYKLHNARWGMRSPVEMFLPSTSLTELVRSTEYFPYRTELSSPRDASDWSHVSCFRGVDWQTRRGSFPLVLFTYAYGRATINSRALLLEGLSLTDLCAFLKLRQ</sequence>
<comment type="caution">
    <text evidence="1">The sequence shown here is derived from an EMBL/GenBank/DDBJ whole genome shotgun (WGS) entry which is preliminary data.</text>
</comment>
<name>A0AAE1CJC1_9GAST</name>
<proteinExistence type="predicted"/>
<dbReference type="EMBL" id="JAWDGP010007948">
    <property type="protein sequence ID" value="KAK3699236.1"/>
    <property type="molecule type" value="Genomic_DNA"/>
</dbReference>
<dbReference type="AlphaFoldDB" id="A0AAE1CJC1"/>
<protein>
    <submittedName>
        <fullName evidence="1">Uncharacterized protein</fullName>
    </submittedName>
</protein>
<evidence type="ECO:0000313" key="1">
    <source>
        <dbReference type="EMBL" id="KAK3699236.1"/>
    </source>
</evidence>
<accession>A0AAE1CJC1</accession>
<reference evidence="1" key="1">
    <citation type="journal article" date="2023" name="G3 (Bethesda)">
        <title>A reference genome for the long-term kleptoplast-retaining sea slug Elysia crispata morphotype clarki.</title>
        <authorList>
            <person name="Eastman K.E."/>
            <person name="Pendleton A.L."/>
            <person name="Shaikh M.A."/>
            <person name="Suttiyut T."/>
            <person name="Ogas R."/>
            <person name="Tomko P."/>
            <person name="Gavelis G."/>
            <person name="Widhalm J.R."/>
            <person name="Wisecaver J.H."/>
        </authorList>
    </citation>
    <scope>NUCLEOTIDE SEQUENCE</scope>
    <source>
        <strain evidence="1">ECLA1</strain>
    </source>
</reference>
<dbReference type="Proteomes" id="UP001283361">
    <property type="component" value="Unassembled WGS sequence"/>
</dbReference>
<gene>
    <name evidence="1" type="ORF">RRG08_014338</name>
</gene>
<organism evidence="1 2">
    <name type="scientific">Elysia crispata</name>
    <name type="common">lettuce slug</name>
    <dbReference type="NCBI Taxonomy" id="231223"/>
    <lineage>
        <taxon>Eukaryota</taxon>
        <taxon>Metazoa</taxon>
        <taxon>Spiralia</taxon>
        <taxon>Lophotrochozoa</taxon>
        <taxon>Mollusca</taxon>
        <taxon>Gastropoda</taxon>
        <taxon>Heterobranchia</taxon>
        <taxon>Euthyneura</taxon>
        <taxon>Panpulmonata</taxon>
        <taxon>Sacoglossa</taxon>
        <taxon>Placobranchoidea</taxon>
        <taxon>Plakobranchidae</taxon>
        <taxon>Elysia</taxon>
    </lineage>
</organism>
<evidence type="ECO:0000313" key="2">
    <source>
        <dbReference type="Proteomes" id="UP001283361"/>
    </source>
</evidence>
<keyword evidence="2" id="KW-1185">Reference proteome</keyword>